<feature type="compositionally biased region" description="Gly residues" evidence="1">
    <location>
        <begin position="152"/>
        <end position="161"/>
    </location>
</feature>
<feature type="compositionally biased region" description="Low complexity" evidence="1">
    <location>
        <begin position="86"/>
        <end position="98"/>
    </location>
</feature>
<proteinExistence type="predicted"/>
<evidence type="ECO:0000256" key="1">
    <source>
        <dbReference type="SAM" id="MobiDB-lite"/>
    </source>
</evidence>
<feature type="compositionally biased region" description="Pro residues" evidence="1">
    <location>
        <begin position="19"/>
        <end position="28"/>
    </location>
</feature>
<feature type="compositionally biased region" description="Gly residues" evidence="1">
    <location>
        <begin position="68"/>
        <end position="85"/>
    </location>
</feature>
<dbReference type="AlphaFoldDB" id="A0A1I8EWG2"/>
<organism evidence="2">
    <name type="scientific">Wuchereria bancrofti</name>
    <dbReference type="NCBI Taxonomy" id="6293"/>
    <lineage>
        <taxon>Eukaryota</taxon>
        <taxon>Metazoa</taxon>
        <taxon>Ecdysozoa</taxon>
        <taxon>Nematoda</taxon>
        <taxon>Chromadorea</taxon>
        <taxon>Rhabditida</taxon>
        <taxon>Spirurina</taxon>
        <taxon>Spiruromorpha</taxon>
        <taxon>Filarioidea</taxon>
        <taxon>Onchocercidae</taxon>
        <taxon>Wuchereria</taxon>
    </lineage>
</organism>
<feature type="region of interest" description="Disordered" evidence="1">
    <location>
        <begin position="14"/>
        <end position="164"/>
    </location>
</feature>
<protein>
    <submittedName>
        <fullName evidence="2">Uncharacterized protein</fullName>
    </submittedName>
</protein>
<dbReference type="STRING" id="6293.A0A1I8EWG2"/>
<dbReference type="WBParaSite" id="maker-PairedContig_5469-snap-gene-0.4-mRNA-1">
    <property type="protein sequence ID" value="maker-PairedContig_5469-snap-gene-0.4-mRNA-1"/>
    <property type="gene ID" value="maker-PairedContig_5469-snap-gene-0.4"/>
</dbReference>
<evidence type="ECO:0000313" key="2">
    <source>
        <dbReference type="WBParaSite" id="maker-PairedContig_5469-snap-gene-0.4-mRNA-1"/>
    </source>
</evidence>
<accession>A0A1I8EWG2</accession>
<feature type="compositionally biased region" description="Pro residues" evidence="1">
    <location>
        <begin position="137"/>
        <end position="147"/>
    </location>
</feature>
<name>A0A1I8EWG2_WUCBA</name>
<sequence>KKIASLYINVCHQTLPRGPGSPGPPTAPFSPSLPGGPGLPGCPGGPGRPGCPGGPGGGRSPGMSCPGSPGGPRAPGGPGGPGGPGAPSSPSRKGLPGCPSGPGGPAGPASPGADWHGHCGGTGSNRSWRSASAPGGPGAPGPSPGAPSLPGIPGGPSGPGGPCWHKTIGNVKIHAVTATVENTTAAKATERNDDFDKKKIAEKCQIFLLKCTSNTGNEDEIRNDINMTISWYYELIEMLFRNVSLLLMLLVVCTFVSCKYQRKPKDPKFIDENDPHAKTLYNIKTDVAFPKRALEEKQQNSRANVTAMSWSHKYESNMPPSLSLSSSPNSKKYLNNCGEMQEQCLPNQQNPLPQQTALKLHNSPNVAISIGI</sequence>
<reference evidence="2" key="1">
    <citation type="submission" date="2016-11" db="UniProtKB">
        <authorList>
            <consortium name="WormBaseParasite"/>
        </authorList>
    </citation>
    <scope>IDENTIFICATION</scope>
    <source>
        <strain evidence="2">pt0022</strain>
    </source>
</reference>
<feature type="compositionally biased region" description="Gly residues" evidence="1">
    <location>
        <begin position="35"/>
        <end position="60"/>
    </location>
</feature>